<dbReference type="InterPro" id="IPR005135">
    <property type="entry name" value="Endo/exonuclease/phosphatase"/>
</dbReference>
<dbReference type="Proteomes" id="UP000682877">
    <property type="component" value="Chromosome 6"/>
</dbReference>
<dbReference type="PANTHER" id="PTHR35218:SF9">
    <property type="entry name" value="ENDONUCLEASE_EXONUCLEASE_PHOSPHATASE DOMAIN-CONTAINING PROTEIN"/>
    <property type="match status" value="1"/>
</dbReference>
<dbReference type="InterPro" id="IPR036691">
    <property type="entry name" value="Endo/exonu/phosph_ase_sf"/>
</dbReference>
<sequence>MEMRRDHFPEVLFLMETKNCRNVLVDLQEWLGYERVFTVNPLGLSGGLALFWKKGVDIEVKYADKNLIDFHIQFGSSEFFVSRVYGAPVYSDRLLVWERISRIGIHRKEAWCMFGDFNAILNNGEKLGGPRRGDASFLPFKEMLDTCDMAELPSKGNPFTWGGKRGTLWIQSKLDRCFGFRQLEWSIGATSGLTRDSLISPMSKSQFYMLGMGMVIIRMFHC</sequence>
<name>A0A8S2AP04_ARAAE</name>
<protein>
    <recommendedName>
        <fullName evidence="1">Endonuclease/exonuclease/phosphatase domain-containing protein</fullName>
    </recommendedName>
</protein>
<dbReference type="EMBL" id="LR999456">
    <property type="protein sequence ID" value="CAE6134380.1"/>
    <property type="molecule type" value="Genomic_DNA"/>
</dbReference>
<dbReference type="SUPFAM" id="SSF56219">
    <property type="entry name" value="DNase I-like"/>
    <property type="match status" value="1"/>
</dbReference>
<proteinExistence type="predicted"/>
<evidence type="ECO:0000259" key="1">
    <source>
        <dbReference type="Pfam" id="PF03372"/>
    </source>
</evidence>
<dbReference type="Gene3D" id="3.60.10.10">
    <property type="entry name" value="Endonuclease/exonuclease/phosphatase"/>
    <property type="match status" value="1"/>
</dbReference>
<organism evidence="2 3">
    <name type="scientific">Arabidopsis arenosa</name>
    <name type="common">Sand rock-cress</name>
    <name type="synonym">Cardaminopsis arenosa</name>
    <dbReference type="NCBI Taxonomy" id="38785"/>
    <lineage>
        <taxon>Eukaryota</taxon>
        <taxon>Viridiplantae</taxon>
        <taxon>Streptophyta</taxon>
        <taxon>Embryophyta</taxon>
        <taxon>Tracheophyta</taxon>
        <taxon>Spermatophyta</taxon>
        <taxon>Magnoliopsida</taxon>
        <taxon>eudicotyledons</taxon>
        <taxon>Gunneridae</taxon>
        <taxon>Pentapetalae</taxon>
        <taxon>rosids</taxon>
        <taxon>malvids</taxon>
        <taxon>Brassicales</taxon>
        <taxon>Brassicaceae</taxon>
        <taxon>Camelineae</taxon>
        <taxon>Arabidopsis</taxon>
    </lineage>
</organism>
<dbReference type="GO" id="GO:0003824">
    <property type="term" value="F:catalytic activity"/>
    <property type="evidence" value="ECO:0007669"/>
    <property type="project" value="InterPro"/>
</dbReference>
<reference evidence="2" key="1">
    <citation type="submission" date="2021-01" db="EMBL/GenBank/DDBJ databases">
        <authorList>
            <person name="Bezrukov I."/>
        </authorList>
    </citation>
    <scope>NUCLEOTIDE SEQUENCE</scope>
</reference>
<feature type="domain" description="Endonuclease/exonuclease/phosphatase" evidence="1">
    <location>
        <begin position="5"/>
        <end position="179"/>
    </location>
</feature>
<dbReference type="AlphaFoldDB" id="A0A8S2AP04"/>
<accession>A0A8S2AP04</accession>
<gene>
    <name evidence="2" type="ORF">AARE701A_LOCUS16760</name>
</gene>
<dbReference type="PANTHER" id="PTHR35218">
    <property type="entry name" value="RNASE H DOMAIN-CONTAINING PROTEIN"/>
    <property type="match status" value="1"/>
</dbReference>
<keyword evidence="3" id="KW-1185">Reference proteome</keyword>
<evidence type="ECO:0000313" key="2">
    <source>
        <dbReference type="EMBL" id="CAE6134380.1"/>
    </source>
</evidence>
<dbReference type="Pfam" id="PF03372">
    <property type="entry name" value="Exo_endo_phos"/>
    <property type="match status" value="1"/>
</dbReference>
<evidence type="ECO:0000313" key="3">
    <source>
        <dbReference type="Proteomes" id="UP000682877"/>
    </source>
</evidence>